<dbReference type="EMBL" id="VCIA01000001">
    <property type="protein sequence ID" value="TMN22809.1"/>
    <property type="molecule type" value="Genomic_DNA"/>
</dbReference>
<feature type="domain" description="EamA" evidence="8">
    <location>
        <begin position="15"/>
        <end position="154"/>
    </location>
</feature>
<evidence type="ECO:0000313" key="10">
    <source>
        <dbReference type="Proteomes" id="UP000306980"/>
    </source>
</evidence>
<keyword evidence="5 7" id="KW-1133">Transmembrane helix</keyword>
<dbReference type="InterPro" id="IPR037185">
    <property type="entry name" value="EmrE-like"/>
</dbReference>
<evidence type="ECO:0000256" key="1">
    <source>
        <dbReference type="ARBA" id="ARBA00004651"/>
    </source>
</evidence>
<dbReference type="Proteomes" id="UP000306980">
    <property type="component" value="Unassembled WGS sequence"/>
</dbReference>
<dbReference type="InterPro" id="IPR050638">
    <property type="entry name" value="AA-Vitamin_Transporters"/>
</dbReference>
<protein>
    <submittedName>
        <fullName evidence="9">DMT family transporter</fullName>
    </submittedName>
</protein>
<dbReference type="OrthoDB" id="3190463at2"/>
<dbReference type="AlphaFoldDB" id="A0A5S3QLZ4"/>
<evidence type="ECO:0000256" key="3">
    <source>
        <dbReference type="ARBA" id="ARBA00022475"/>
    </source>
</evidence>
<reference evidence="9 10" key="1">
    <citation type="submission" date="2019-05" db="EMBL/GenBank/DDBJ databases">
        <title>Genomic analysis of Lentibacillus sp. NKC220-2.</title>
        <authorList>
            <person name="Oh Y.J."/>
        </authorList>
    </citation>
    <scope>NUCLEOTIDE SEQUENCE [LARGE SCALE GENOMIC DNA]</scope>
    <source>
        <strain evidence="9 10">NKC220-2</strain>
    </source>
</reference>
<feature type="transmembrane region" description="Helical" evidence="7">
    <location>
        <begin position="45"/>
        <end position="70"/>
    </location>
</feature>
<organism evidence="9 10">
    <name type="scientific">Lentibacillus cibarius</name>
    <dbReference type="NCBI Taxonomy" id="2583219"/>
    <lineage>
        <taxon>Bacteria</taxon>
        <taxon>Bacillati</taxon>
        <taxon>Bacillota</taxon>
        <taxon>Bacilli</taxon>
        <taxon>Bacillales</taxon>
        <taxon>Bacillaceae</taxon>
        <taxon>Lentibacillus</taxon>
    </lineage>
</organism>
<evidence type="ECO:0000256" key="4">
    <source>
        <dbReference type="ARBA" id="ARBA00022692"/>
    </source>
</evidence>
<dbReference type="PANTHER" id="PTHR32322">
    <property type="entry name" value="INNER MEMBRANE TRANSPORTER"/>
    <property type="match status" value="1"/>
</dbReference>
<dbReference type="SUPFAM" id="SSF103481">
    <property type="entry name" value="Multidrug resistance efflux transporter EmrE"/>
    <property type="match status" value="2"/>
</dbReference>
<feature type="transmembrane region" description="Helical" evidence="7">
    <location>
        <begin position="196"/>
        <end position="216"/>
    </location>
</feature>
<feature type="domain" description="EamA" evidence="8">
    <location>
        <begin position="167"/>
        <end position="302"/>
    </location>
</feature>
<comment type="caution">
    <text evidence="9">The sequence shown here is derived from an EMBL/GenBank/DDBJ whole genome shotgun (WGS) entry which is preliminary data.</text>
</comment>
<dbReference type="InterPro" id="IPR000620">
    <property type="entry name" value="EamA_dom"/>
</dbReference>
<dbReference type="Pfam" id="PF00892">
    <property type="entry name" value="EamA"/>
    <property type="match status" value="2"/>
</dbReference>
<comment type="similarity">
    <text evidence="2">Belongs to the EamA transporter family.</text>
</comment>
<keyword evidence="4 7" id="KW-0812">Transmembrane</keyword>
<feature type="transmembrane region" description="Helical" evidence="7">
    <location>
        <begin position="284"/>
        <end position="303"/>
    </location>
</feature>
<feature type="transmembrane region" description="Helical" evidence="7">
    <location>
        <begin position="138"/>
        <end position="156"/>
    </location>
</feature>
<dbReference type="PANTHER" id="PTHR32322:SF18">
    <property type="entry name" value="S-ADENOSYLMETHIONINE_S-ADENOSYLHOMOCYSTEINE TRANSPORTER"/>
    <property type="match status" value="1"/>
</dbReference>
<evidence type="ECO:0000256" key="5">
    <source>
        <dbReference type="ARBA" id="ARBA00022989"/>
    </source>
</evidence>
<name>A0A5S3QLZ4_9BACI</name>
<comment type="subcellular location">
    <subcellularLocation>
        <location evidence="1">Cell membrane</location>
        <topology evidence="1">Multi-pass membrane protein</topology>
    </subcellularLocation>
</comment>
<dbReference type="GO" id="GO:0005886">
    <property type="term" value="C:plasma membrane"/>
    <property type="evidence" value="ECO:0007669"/>
    <property type="project" value="UniProtKB-SubCell"/>
</dbReference>
<evidence type="ECO:0000256" key="7">
    <source>
        <dbReference type="SAM" id="Phobius"/>
    </source>
</evidence>
<feature type="transmembrane region" description="Helical" evidence="7">
    <location>
        <begin position="260"/>
        <end position="278"/>
    </location>
</feature>
<evidence type="ECO:0000259" key="8">
    <source>
        <dbReference type="Pfam" id="PF00892"/>
    </source>
</evidence>
<proteinExistence type="inferred from homology"/>
<evidence type="ECO:0000256" key="6">
    <source>
        <dbReference type="ARBA" id="ARBA00023136"/>
    </source>
</evidence>
<feature type="transmembrane region" description="Helical" evidence="7">
    <location>
        <begin position="82"/>
        <end position="100"/>
    </location>
</feature>
<keyword evidence="3" id="KW-1003">Cell membrane</keyword>
<feature type="transmembrane region" description="Helical" evidence="7">
    <location>
        <begin position="112"/>
        <end position="131"/>
    </location>
</feature>
<evidence type="ECO:0000313" key="9">
    <source>
        <dbReference type="EMBL" id="TMN22809.1"/>
    </source>
</evidence>
<feature type="transmembrane region" description="Helical" evidence="7">
    <location>
        <begin position="162"/>
        <end position="184"/>
    </location>
</feature>
<gene>
    <name evidence="9" type="ORF">FFL34_12410</name>
</gene>
<accession>A0A5S3QLZ4</accession>
<evidence type="ECO:0000256" key="2">
    <source>
        <dbReference type="ARBA" id="ARBA00007362"/>
    </source>
</evidence>
<feature type="transmembrane region" description="Helical" evidence="7">
    <location>
        <begin position="228"/>
        <end position="248"/>
    </location>
</feature>
<sequence>MRLKKYLTTRWAVIGIAIFCSILWGSAFPVLKISYDELQMAADDVIAKVVFAGMRFLLAGLMLLIGMVFIRPKALKVTRRQVLVLVIFGVIQTSLQYFFFYNGLGNTSGMQGAILVSSGTFFTVMLAHFFYRDDRLNWQKTIGLAAGFTGIVAANWGEEFQFSFQLTGEGFMILAALTGAIGTIMAKELAVGIHPFALTGWQLTIGSSLMLAFGLPQLEAKAIVFTPFGWGLLLYAAMLSAVAFALWYSLLKYNKAGEISIYKFVTPVSGTILSAIFIPGENLTIMILGALGLVAVGILAVNYHRERPVQQIKTSNSIKKAKNSNMCKIILGAT</sequence>
<keyword evidence="6 7" id="KW-0472">Membrane</keyword>
<feature type="transmembrane region" description="Helical" evidence="7">
    <location>
        <begin position="12"/>
        <end position="33"/>
    </location>
</feature>